<keyword evidence="4" id="KW-1185">Reference proteome</keyword>
<dbReference type="InterPro" id="IPR012340">
    <property type="entry name" value="NA-bd_OB-fold"/>
</dbReference>
<dbReference type="GO" id="GO:0006260">
    <property type="term" value="P:DNA replication"/>
    <property type="evidence" value="ECO:0007669"/>
    <property type="project" value="InterPro"/>
</dbReference>
<dbReference type="SUPFAM" id="SSF50249">
    <property type="entry name" value="Nucleic acid-binding proteins"/>
    <property type="match status" value="1"/>
</dbReference>
<dbReference type="GeneID" id="110776059"/>
<reference evidence="5" key="2">
    <citation type="submission" date="2025-08" db="UniProtKB">
        <authorList>
            <consortium name="RefSeq"/>
        </authorList>
    </citation>
    <scope>IDENTIFICATION</scope>
    <source>
        <tissue evidence="5">Leaf</tissue>
    </source>
</reference>
<evidence type="ECO:0000256" key="3">
    <source>
        <dbReference type="ARBA" id="ARBA00023242"/>
    </source>
</evidence>
<dbReference type="AlphaFoldDB" id="A0A9R0HV05"/>
<dbReference type="RefSeq" id="XP_021836329.1">
    <property type="nucleotide sequence ID" value="XM_021980637.2"/>
</dbReference>
<dbReference type="CDD" id="cd04479">
    <property type="entry name" value="RPA3"/>
    <property type="match status" value="1"/>
</dbReference>
<dbReference type="PANTHER" id="PTHR47058">
    <property type="entry name" value="REPLICATION PROTEIN A 14 KDA SUBUNIT A-RELATED"/>
    <property type="match status" value="1"/>
</dbReference>
<sequence length="107" mass="11728">MDTSSPAAFVNGETLRMYIGRKVRLVIQVIQSDGGSIIGKSTDDHQLVIKGSQPTHPLTTYVEVIGIADSNQSVIADILTNFGDNFDAQNYNQLCQLANGEYKHLFI</sequence>
<evidence type="ECO:0000256" key="2">
    <source>
        <dbReference type="ARBA" id="ARBA00009761"/>
    </source>
</evidence>
<keyword evidence="3" id="KW-0539">Nucleus</keyword>
<dbReference type="InterPro" id="IPR013970">
    <property type="entry name" value="Rfa2"/>
</dbReference>
<comment type="similarity">
    <text evidence="2">Belongs to the replication factor A protein 3 family.</text>
</comment>
<dbReference type="Proteomes" id="UP000813463">
    <property type="component" value="Chromosome 1"/>
</dbReference>
<dbReference type="GO" id="GO:0006310">
    <property type="term" value="P:DNA recombination"/>
    <property type="evidence" value="ECO:0007669"/>
    <property type="project" value="InterPro"/>
</dbReference>
<organism evidence="4 5">
    <name type="scientific">Spinacia oleracea</name>
    <name type="common">Spinach</name>
    <dbReference type="NCBI Taxonomy" id="3562"/>
    <lineage>
        <taxon>Eukaryota</taxon>
        <taxon>Viridiplantae</taxon>
        <taxon>Streptophyta</taxon>
        <taxon>Embryophyta</taxon>
        <taxon>Tracheophyta</taxon>
        <taxon>Spermatophyta</taxon>
        <taxon>Magnoliopsida</taxon>
        <taxon>eudicotyledons</taxon>
        <taxon>Gunneridae</taxon>
        <taxon>Pentapetalae</taxon>
        <taxon>Caryophyllales</taxon>
        <taxon>Chenopodiaceae</taxon>
        <taxon>Chenopodioideae</taxon>
        <taxon>Anserineae</taxon>
        <taxon>Spinacia</taxon>
    </lineage>
</organism>
<reference evidence="4" key="1">
    <citation type="journal article" date="2021" name="Nat. Commun.">
        <title>Genomic analyses provide insights into spinach domestication and the genetic basis of agronomic traits.</title>
        <authorList>
            <person name="Cai X."/>
            <person name="Sun X."/>
            <person name="Xu C."/>
            <person name="Sun H."/>
            <person name="Wang X."/>
            <person name="Ge C."/>
            <person name="Zhang Z."/>
            <person name="Wang Q."/>
            <person name="Fei Z."/>
            <person name="Jiao C."/>
            <person name="Wang Q."/>
        </authorList>
    </citation>
    <scope>NUCLEOTIDE SEQUENCE [LARGE SCALE GENOMIC DNA]</scope>
    <source>
        <strain evidence="4">cv. Varoflay</strain>
    </source>
</reference>
<dbReference type="Gene3D" id="2.40.50.140">
    <property type="entry name" value="Nucleic acid-binding proteins"/>
    <property type="match status" value="1"/>
</dbReference>
<gene>
    <name evidence="5" type="primary">LOC110776059</name>
</gene>
<evidence type="ECO:0000313" key="4">
    <source>
        <dbReference type="Proteomes" id="UP000813463"/>
    </source>
</evidence>
<evidence type="ECO:0000313" key="5">
    <source>
        <dbReference type="RefSeq" id="XP_021836329.1"/>
    </source>
</evidence>
<dbReference type="PANTHER" id="PTHR47058:SF3">
    <property type="entry name" value="REPLICATION PROTEIN A 14 KDA SUBUNIT A-RELATED"/>
    <property type="match status" value="1"/>
</dbReference>
<name>A0A9R0HV05_SPIOL</name>
<dbReference type="GO" id="GO:0031981">
    <property type="term" value="C:nuclear lumen"/>
    <property type="evidence" value="ECO:0007669"/>
    <property type="project" value="UniProtKB-ARBA"/>
</dbReference>
<protein>
    <submittedName>
        <fullName evidence="5">Replication protein A 14 kDa subunit B</fullName>
    </submittedName>
</protein>
<dbReference type="GO" id="GO:0003677">
    <property type="term" value="F:DNA binding"/>
    <property type="evidence" value="ECO:0007669"/>
    <property type="project" value="InterPro"/>
</dbReference>
<evidence type="ECO:0000256" key="1">
    <source>
        <dbReference type="ARBA" id="ARBA00004123"/>
    </source>
</evidence>
<comment type="subcellular location">
    <subcellularLocation>
        <location evidence="1">Nucleus</location>
    </subcellularLocation>
</comment>
<proteinExistence type="inferred from homology"/>
<dbReference type="GO" id="GO:0006281">
    <property type="term" value="P:DNA repair"/>
    <property type="evidence" value="ECO:0007669"/>
    <property type="project" value="InterPro"/>
</dbReference>
<accession>A0A9R0HV05</accession>
<dbReference type="Pfam" id="PF08661">
    <property type="entry name" value="Rep_fac-A_3"/>
    <property type="match status" value="1"/>
</dbReference>
<dbReference type="KEGG" id="soe:110776059"/>
<dbReference type="OrthoDB" id="188186at2759"/>